<accession>A0AAW3W9Z5</accession>
<dbReference type="Proteomes" id="UP001194098">
    <property type="component" value="Unassembled WGS sequence"/>
</dbReference>
<protein>
    <submittedName>
        <fullName evidence="1">RNA polymerase subunit sigma</fullName>
    </submittedName>
</protein>
<dbReference type="RefSeq" id="WP_171780020.1">
    <property type="nucleotide sequence ID" value="NZ_JABAGV010000027.1"/>
</dbReference>
<sequence length="125" mass="14584">MFAETRKLKIGEKEYNFKMTNETILKVDDKYGNYGTVLQGIMEGKKFYTNALRLMSCSCIDKETEDDKKVEKTKEFSIEELINLLTPQQLNNEVPAFVKNLYFDYMGIDTSVKKKDSKLNNKEKN</sequence>
<proteinExistence type="predicted"/>
<name>A0AAW3W9Z5_CLOBE</name>
<comment type="caution">
    <text evidence="1">The sequence shown here is derived from an EMBL/GenBank/DDBJ whole genome shotgun (WGS) entry which is preliminary data.</text>
</comment>
<organism evidence="1 2">
    <name type="scientific">Clostridium beijerinckii</name>
    <name type="common">Clostridium MP</name>
    <dbReference type="NCBI Taxonomy" id="1520"/>
    <lineage>
        <taxon>Bacteria</taxon>
        <taxon>Bacillati</taxon>
        <taxon>Bacillota</taxon>
        <taxon>Clostridia</taxon>
        <taxon>Eubacteriales</taxon>
        <taxon>Clostridiaceae</taxon>
        <taxon>Clostridium</taxon>
    </lineage>
</organism>
<evidence type="ECO:0000313" key="2">
    <source>
        <dbReference type="Proteomes" id="UP001194098"/>
    </source>
</evidence>
<gene>
    <name evidence="1" type="ORF">HGI39_11950</name>
</gene>
<reference evidence="1" key="1">
    <citation type="submission" date="2020-04" db="EMBL/GenBank/DDBJ databases">
        <authorList>
            <person name="Brown S."/>
        </authorList>
    </citation>
    <scope>NUCLEOTIDE SEQUENCE</scope>
    <source>
        <strain evidence="1">DJ015</strain>
    </source>
</reference>
<dbReference type="AlphaFoldDB" id="A0AAW3W9Z5"/>
<dbReference type="EMBL" id="JABAGV010000027">
    <property type="protein sequence ID" value="MBC2475412.1"/>
    <property type="molecule type" value="Genomic_DNA"/>
</dbReference>
<evidence type="ECO:0000313" key="1">
    <source>
        <dbReference type="EMBL" id="MBC2475412.1"/>
    </source>
</evidence>
<reference evidence="1" key="2">
    <citation type="journal article" date="2022" name="Nat. Biotechnol.">
        <title>Carbon-negative production of acetone and isopropanol by gas fermentation at industrial pilot scale.</title>
        <authorList>
            <person name="Liew F.E."/>
            <person name="Nogle R."/>
            <person name="Abdalla T."/>
            <person name="Rasor B.J."/>
            <person name="Canter C."/>
            <person name="Jensen R.O."/>
            <person name="Wang L."/>
            <person name="Strutz J."/>
            <person name="Chirania P."/>
            <person name="De Tissera S."/>
            <person name="Mueller A.P."/>
            <person name="Ruan Z."/>
            <person name="Gao A."/>
            <person name="Tran L."/>
            <person name="Engle N.L."/>
            <person name="Bromley J.C."/>
            <person name="Daniell J."/>
            <person name="Conrado R."/>
            <person name="Tschaplinski T.J."/>
            <person name="Giannone R.J."/>
            <person name="Hettich R.L."/>
            <person name="Karim A.S."/>
            <person name="Simpson S.D."/>
            <person name="Brown S.D."/>
            <person name="Leang C."/>
            <person name="Jewett M.C."/>
            <person name="Kopke M."/>
        </authorList>
    </citation>
    <scope>NUCLEOTIDE SEQUENCE</scope>
    <source>
        <strain evidence="1">DJ015</strain>
    </source>
</reference>